<dbReference type="EMBL" id="CP001736">
    <property type="protein sequence ID" value="ADB35451.1"/>
    <property type="molecule type" value="Genomic_DNA"/>
</dbReference>
<evidence type="ECO:0000313" key="3">
    <source>
        <dbReference type="EMBL" id="ADB35451.1"/>
    </source>
</evidence>
<dbReference type="CDD" id="cd00093">
    <property type="entry name" value="HTH_XRE"/>
    <property type="match status" value="1"/>
</dbReference>
<name>D2PY83_KRIFD</name>
<dbReference type="KEGG" id="kfl:Kfla_6454"/>
<evidence type="ECO:0000256" key="1">
    <source>
        <dbReference type="SAM" id="MobiDB-lite"/>
    </source>
</evidence>
<reference evidence="4" key="1">
    <citation type="submission" date="2009-09" db="EMBL/GenBank/DDBJ databases">
        <title>The complete genome of Kribbella flavida DSM 17836.</title>
        <authorList>
            <consortium name="US DOE Joint Genome Institute (JGI-PGF)"/>
            <person name="Lucas S."/>
            <person name="Copeland A."/>
            <person name="Lapidus A."/>
            <person name="Glavina del Rio T."/>
            <person name="Dalin E."/>
            <person name="Tice H."/>
            <person name="Bruce D."/>
            <person name="Goodwin L."/>
            <person name="Pitluck S."/>
            <person name="Kyrpides N."/>
            <person name="Mavromatis K."/>
            <person name="Ivanova N."/>
            <person name="Saunders E."/>
            <person name="Brettin T."/>
            <person name="Detter J.C."/>
            <person name="Han C."/>
            <person name="Larimer F."/>
            <person name="Land M."/>
            <person name="Hauser L."/>
            <person name="Markowitz V."/>
            <person name="Cheng J.-F."/>
            <person name="Hugenholtz P."/>
            <person name="Woyke T."/>
            <person name="Wu D."/>
            <person name="Pukall R."/>
            <person name="Klenk H.-P."/>
            <person name="Eisen J.A."/>
        </authorList>
    </citation>
    <scope>NUCLEOTIDE SEQUENCE [LARGE SCALE GENOMIC DNA]</scope>
    <source>
        <strain evidence="4">DSM 17836 / JCM 10339 / NBRC 14399</strain>
    </source>
</reference>
<dbReference type="GO" id="GO:0003677">
    <property type="term" value="F:DNA binding"/>
    <property type="evidence" value="ECO:0007669"/>
    <property type="project" value="InterPro"/>
</dbReference>
<organism evidence="3 4">
    <name type="scientific">Kribbella flavida (strain DSM 17836 / JCM 10339 / NBRC 14399)</name>
    <dbReference type="NCBI Taxonomy" id="479435"/>
    <lineage>
        <taxon>Bacteria</taxon>
        <taxon>Bacillati</taxon>
        <taxon>Actinomycetota</taxon>
        <taxon>Actinomycetes</taxon>
        <taxon>Propionibacteriales</taxon>
        <taxon>Kribbellaceae</taxon>
        <taxon>Kribbella</taxon>
    </lineage>
</organism>
<evidence type="ECO:0000259" key="2">
    <source>
        <dbReference type="PROSITE" id="PS50943"/>
    </source>
</evidence>
<dbReference type="Proteomes" id="UP000007967">
    <property type="component" value="Chromosome"/>
</dbReference>
<dbReference type="AlphaFoldDB" id="D2PY83"/>
<feature type="domain" description="HTH cro/C1-type" evidence="2">
    <location>
        <begin position="22"/>
        <end position="74"/>
    </location>
</feature>
<gene>
    <name evidence="3" type="ordered locus">Kfla_6454</name>
</gene>
<dbReference type="SMART" id="SM00530">
    <property type="entry name" value="HTH_XRE"/>
    <property type="match status" value="1"/>
</dbReference>
<accession>D2PY83</accession>
<protein>
    <submittedName>
        <fullName evidence="3">Helix-turn-helix domain protein</fullName>
    </submittedName>
</protein>
<proteinExistence type="predicted"/>
<reference evidence="3 4" key="2">
    <citation type="journal article" date="2010" name="Stand. Genomic Sci.">
        <title>Complete genome sequence of Kribbella flavida type strain (IFO 14399).</title>
        <authorList>
            <person name="Pukall R."/>
            <person name="Lapidus A."/>
            <person name="Glavina Del Rio T."/>
            <person name="Copeland A."/>
            <person name="Tice H."/>
            <person name="Cheng J.-F."/>
            <person name="Lucas S."/>
            <person name="Chen F."/>
            <person name="Nolan M."/>
            <person name="LaButti K."/>
            <person name="Pati A."/>
            <person name="Ivanova N."/>
            <person name="Mavrommatis K."/>
            <person name="Mikhailova N."/>
            <person name="Pitluck S."/>
            <person name="Bruce D."/>
            <person name="Goodwin L."/>
            <person name="Land M."/>
            <person name="Hauser L."/>
            <person name="Chang Y.-J."/>
            <person name="Jeffries C.D."/>
            <person name="Chen A."/>
            <person name="Palaniappan K."/>
            <person name="Chain P."/>
            <person name="Rohde M."/>
            <person name="Goeker M."/>
            <person name="Bristow J."/>
            <person name="Eisen J.A."/>
            <person name="Markowitz V."/>
            <person name="Hugenholtz P."/>
            <person name="Kyrpides N.C."/>
            <person name="Klenk H.-P."/>
            <person name="Brettin T."/>
        </authorList>
    </citation>
    <scope>NUCLEOTIDE SEQUENCE [LARGE SCALE GENOMIC DNA]</scope>
    <source>
        <strain evidence="4">DSM 17836 / JCM 10339 / NBRC 14399</strain>
    </source>
</reference>
<dbReference type="STRING" id="479435.Kfla_6454"/>
<dbReference type="Pfam" id="PF13560">
    <property type="entry name" value="HTH_31"/>
    <property type="match status" value="1"/>
</dbReference>
<feature type="region of interest" description="Disordered" evidence="1">
    <location>
        <begin position="89"/>
        <end position="112"/>
    </location>
</feature>
<sequence>MPQTRGIPRPVSRALADIGSHLATWRRLQQLTAGQVGDRAGVSRATVQRLEAGDGASLENTLRIARALGVMDLLVAAVDPYSTDVGRLRADQELPQRVRQPGRKRRDGDAES</sequence>
<dbReference type="Gene3D" id="1.10.260.40">
    <property type="entry name" value="lambda repressor-like DNA-binding domains"/>
    <property type="match status" value="1"/>
</dbReference>
<dbReference type="OrthoDB" id="6637137at2"/>
<keyword evidence="4" id="KW-1185">Reference proteome</keyword>
<dbReference type="SUPFAM" id="SSF47413">
    <property type="entry name" value="lambda repressor-like DNA-binding domains"/>
    <property type="match status" value="1"/>
</dbReference>
<dbReference type="HOGENOM" id="CLU_153788_1_2_11"/>
<dbReference type="InterPro" id="IPR010982">
    <property type="entry name" value="Lambda_DNA-bd_dom_sf"/>
</dbReference>
<dbReference type="RefSeq" id="WP_012924003.1">
    <property type="nucleotide sequence ID" value="NC_013729.1"/>
</dbReference>
<dbReference type="PROSITE" id="PS50943">
    <property type="entry name" value="HTH_CROC1"/>
    <property type="match status" value="1"/>
</dbReference>
<dbReference type="InterPro" id="IPR001387">
    <property type="entry name" value="Cro/C1-type_HTH"/>
</dbReference>
<evidence type="ECO:0000313" key="4">
    <source>
        <dbReference type="Proteomes" id="UP000007967"/>
    </source>
</evidence>
<dbReference type="eggNOG" id="COG1396">
    <property type="taxonomic scope" value="Bacteria"/>
</dbReference>